<feature type="signal peptide" evidence="1">
    <location>
        <begin position="1"/>
        <end position="26"/>
    </location>
</feature>
<keyword evidence="1" id="KW-0732">Signal</keyword>
<keyword evidence="4" id="KW-1185">Reference proteome</keyword>
<comment type="caution">
    <text evidence="3">The sequence shown here is derived from an EMBL/GenBank/DDBJ whole genome shotgun (WGS) entry which is preliminary data.</text>
</comment>
<reference evidence="3 4" key="1">
    <citation type="submission" date="2019-06" db="EMBL/GenBank/DDBJ databases">
        <title>Rhizobium sp. CL12 isolated from roots of soybean.</title>
        <authorList>
            <person name="Wang C."/>
        </authorList>
    </citation>
    <scope>NUCLEOTIDE SEQUENCE [LARGE SCALE GENOMIC DNA]</scope>
    <source>
        <strain evidence="3 4">CL12</strain>
    </source>
</reference>
<dbReference type="PANTHER" id="PTHR30535">
    <property type="entry name" value="VITAMIN B12-BINDING PROTEIN"/>
    <property type="match status" value="1"/>
</dbReference>
<feature type="chain" id="PRO_5021346752" evidence="1">
    <location>
        <begin position="27"/>
        <end position="374"/>
    </location>
</feature>
<proteinExistence type="predicted"/>
<evidence type="ECO:0000313" key="3">
    <source>
        <dbReference type="EMBL" id="TPP10406.1"/>
    </source>
</evidence>
<dbReference type="Pfam" id="PF01497">
    <property type="entry name" value="Peripla_BP_2"/>
    <property type="match status" value="1"/>
</dbReference>
<dbReference type="OrthoDB" id="9775594at2"/>
<dbReference type="PANTHER" id="PTHR30535:SF34">
    <property type="entry name" value="MOLYBDATE-BINDING PROTEIN MOLA"/>
    <property type="match status" value="1"/>
</dbReference>
<dbReference type="RefSeq" id="WP_140826753.1">
    <property type="nucleotide sequence ID" value="NZ_VFYP01000001.1"/>
</dbReference>
<organism evidence="3 4">
    <name type="scientific">Rhizobium glycinendophyticum</name>
    <dbReference type="NCBI Taxonomy" id="2589807"/>
    <lineage>
        <taxon>Bacteria</taxon>
        <taxon>Pseudomonadati</taxon>
        <taxon>Pseudomonadota</taxon>
        <taxon>Alphaproteobacteria</taxon>
        <taxon>Hyphomicrobiales</taxon>
        <taxon>Rhizobiaceae</taxon>
        <taxon>Rhizobium/Agrobacterium group</taxon>
        <taxon>Rhizobium</taxon>
    </lineage>
</organism>
<dbReference type="SUPFAM" id="SSF53807">
    <property type="entry name" value="Helical backbone' metal receptor"/>
    <property type="match status" value="1"/>
</dbReference>
<dbReference type="PROSITE" id="PS50983">
    <property type="entry name" value="FE_B12_PBP"/>
    <property type="match status" value="1"/>
</dbReference>
<dbReference type="Proteomes" id="UP000316429">
    <property type="component" value="Unassembled WGS sequence"/>
</dbReference>
<dbReference type="Gene3D" id="3.40.50.1980">
    <property type="entry name" value="Nitrogenase molybdenum iron protein domain"/>
    <property type="match status" value="2"/>
</dbReference>
<dbReference type="InterPro" id="IPR002491">
    <property type="entry name" value="ABC_transptr_periplasmic_BD"/>
</dbReference>
<dbReference type="InterPro" id="IPR050902">
    <property type="entry name" value="ABC_Transporter_SBP"/>
</dbReference>
<evidence type="ECO:0000256" key="1">
    <source>
        <dbReference type="SAM" id="SignalP"/>
    </source>
</evidence>
<feature type="domain" description="Fe/B12 periplasmic-binding" evidence="2">
    <location>
        <begin position="48"/>
        <end position="348"/>
    </location>
</feature>
<name>A0A504UN14_9HYPH</name>
<evidence type="ECO:0000313" key="4">
    <source>
        <dbReference type="Proteomes" id="UP000316429"/>
    </source>
</evidence>
<accession>A0A504UN14</accession>
<dbReference type="AlphaFoldDB" id="A0A504UN14"/>
<protein>
    <submittedName>
        <fullName evidence="3">ABC transporter substrate-binding protein</fullName>
    </submittedName>
</protein>
<gene>
    <name evidence="3" type="ORF">FJQ55_06010</name>
</gene>
<evidence type="ECO:0000259" key="2">
    <source>
        <dbReference type="PROSITE" id="PS50983"/>
    </source>
</evidence>
<sequence>MMMTRRHLCGSMLAATLVGGVVPARAAGKITIVDMAGRSVELAALPKRIVLLEAHDLLTMSLLHPDPASLVVGWAATDRIDSETLKQRLQGKHRIEVVGKMTPETVSLEGLIALAPDLVVTTAFMTPPEGSDLLVDRLQELGVPVLFSDTSSNTLASDKSLAPLASVEALMRMWGGILGTQARAEAYLQLVLHSLADVASGLAGSSPVTTYLEVQSTTDDCCWAAGRRIWGELLAIAGGAPLPAVQAPWFEKLSLEYLLSTPHDVYIASGGGWAAGGRPSLGPGIMPDAARLSLKTLVEARPAFQELPSVQHGRVHAVWTGLITNPPLHILFVAQLARWLHPDRFPETYAAGLLDTINRDFAAVPIDGPLWTSL</sequence>
<dbReference type="EMBL" id="VFYP01000001">
    <property type="protein sequence ID" value="TPP10406.1"/>
    <property type="molecule type" value="Genomic_DNA"/>
</dbReference>